<evidence type="ECO:0000313" key="4">
    <source>
        <dbReference type="Proteomes" id="UP000054683"/>
    </source>
</evidence>
<evidence type="ECO:0000256" key="2">
    <source>
        <dbReference type="SAM" id="Phobius"/>
    </source>
</evidence>
<keyword evidence="1" id="KW-0175">Coiled coil</keyword>
<dbReference type="EMBL" id="FCOK02000146">
    <property type="protein sequence ID" value="SAL74016.1"/>
    <property type="molecule type" value="Genomic_DNA"/>
</dbReference>
<proteinExistence type="predicted"/>
<feature type="transmembrane region" description="Helical" evidence="2">
    <location>
        <begin position="46"/>
        <end position="65"/>
    </location>
</feature>
<organism evidence="3 4">
    <name type="scientific">Caballeronia udeis</name>
    <dbReference type="NCBI Taxonomy" id="1232866"/>
    <lineage>
        <taxon>Bacteria</taxon>
        <taxon>Pseudomonadati</taxon>
        <taxon>Pseudomonadota</taxon>
        <taxon>Betaproteobacteria</taxon>
        <taxon>Burkholderiales</taxon>
        <taxon>Burkholderiaceae</taxon>
        <taxon>Caballeronia</taxon>
    </lineage>
</organism>
<dbReference type="SUPFAM" id="SSF58100">
    <property type="entry name" value="Bacterial hemolysins"/>
    <property type="match status" value="1"/>
</dbReference>
<dbReference type="AlphaFoldDB" id="A0A158JYU0"/>
<keyword evidence="2" id="KW-0472">Membrane</keyword>
<keyword evidence="2" id="KW-1133">Transmembrane helix</keyword>
<sequence>MSNGNTFVEPTSNKTKVKIIKWAIIGLCIAVGAPLAILLIKGLVGLIVAAVLGLAAINFAPVIAMKFANQKIKMIVTEAEKNPIETLYNELNEKRQAAEKFKDSITAFRTEVKNFEQKTSVFKKQYPEDAGRFESQLETMNKLLAFREGRYKQVQQELQRFSDAIERAKALWDMSQSAQRMNKIAGMQSSNTFAQITTDAALDSVMNSVNKAFSEMETSLMENSEVQQAKAAIDVTIAAQPVQQQLGSPVQPK</sequence>
<dbReference type="Gene3D" id="1.20.1170.10">
    <property type="match status" value="1"/>
</dbReference>
<protein>
    <submittedName>
        <fullName evidence="3">Uncharacterized protein</fullName>
    </submittedName>
</protein>
<dbReference type="OrthoDB" id="8994602at2"/>
<accession>A0A158JYU0</accession>
<evidence type="ECO:0000256" key="1">
    <source>
        <dbReference type="SAM" id="Coils"/>
    </source>
</evidence>
<dbReference type="Proteomes" id="UP000054683">
    <property type="component" value="Unassembled WGS sequence"/>
</dbReference>
<reference evidence="3 4" key="1">
    <citation type="submission" date="2016-01" db="EMBL/GenBank/DDBJ databases">
        <authorList>
            <person name="Oliw E.H."/>
        </authorList>
    </citation>
    <scope>NUCLEOTIDE SEQUENCE [LARGE SCALE GENOMIC DNA]</scope>
    <source>
        <strain evidence="3">LMG 27134</strain>
    </source>
</reference>
<feature type="transmembrane region" description="Helical" evidence="2">
    <location>
        <begin position="20"/>
        <end position="40"/>
    </location>
</feature>
<evidence type="ECO:0000313" key="3">
    <source>
        <dbReference type="EMBL" id="SAL74016.1"/>
    </source>
</evidence>
<gene>
    <name evidence="3" type="ORF">AWB69_09120</name>
</gene>
<keyword evidence="2" id="KW-0812">Transmembrane</keyword>
<name>A0A158JYU0_9BURK</name>
<feature type="coiled-coil region" evidence="1">
    <location>
        <begin position="84"/>
        <end position="118"/>
    </location>
</feature>